<sequence length="160" mass="18435">MNNFKVKTLKELGRLAKKFKSQNKKIVLAHGAFDFIHWGHIHYLKEAKKYGDVLMVSVVNDKFINKSEVKKRPLVFKQKTRTSWLAELQTVDYVILSNAPGPQKVMKAILPDFYVRGSDSKKRLKNKNSGLWQDKLEIEKLGGKLVFIKSLPIHSTDLLK</sequence>
<dbReference type="InterPro" id="IPR014729">
    <property type="entry name" value="Rossmann-like_a/b/a_fold"/>
</dbReference>
<dbReference type="Gene3D" id="3.40.50.620">
    <property type="entry name" value="HUPs"/>
    <property type="match status" value="1"/>
</dbReference>
<dbReference type="InterPro" id="IPR004821">
    <property type="entry name" value="Cyt_trans-like"/>
</dbReference>
<protein>
    <recommendedName>
        <fullName evidence="3">Cytidyltransferase-like domain-containing protein</fullName>
    </recommendedName>
</protein>
<accession>A0A1F8F3P2</accession>
<evidence type="ECO:0000313" key="4">
    <source>
        <dbReference type="EMBL" id="OGN07752.1"/>
    </source>
</evidence>
<dbReference type="SUPFAM" id="SSF52374">
    <property type="entry name" value="Nucleotidylyl transferase"/>
    <property type="match status" value="1"/>
</dbReference>
<dbReference type="GO" id="GO:0016779">
    <property type="term" value="F:nucleotidyltransferase activity"/>
    <property type="evidence" value="ECO:0007669"/>
    <property type="project" value="UniProtKB-KW"/>
</dbReference>
<dbReference type="InterPro" id="IPR050385">
    <property type="entry name" value="Archaeal_FAD_synthase"/>
</dbReference>
<dbReference type="NCBIfam" id="TIGR00125">
    <property type="entry name" value="cyt_tran_rel"/>
    <property type="match status" value="1"/>
</dbReference>
<gene>
    <name evidence="4" type="ORF">A3B86_02635</name>
</gene>
<feature type="domain" description="Cytidyltransferase-like" evidence="3">
    <location>
        <begin position="29"/>
        <end position="144"/>
    </location>
</feature>
<dbReference type="PANTHER" id="PTHR43793">
    <property type="entry name" value="FAD SYNTHASE"/>
    <property type="match status" value="1"/>
</dbReference>
<evidence type="ECO:0000256" key="2">
    <source>
        <dbReference type="ARBA" id="ARBA00022695"/>
    </source>
</evidence>
<dbReference type="Proteomes" id="UP000176834">
    <property type="component" value="Unassembled WGS sequence"/>
</dbReference>
<dbReference type="Pfam" id="PF01467">
    <property type="entry name" value="CTP_transf_like"/>
    <property type="match status" value="1"/>
</dbReference>
<evidence type="ECO:0000259" key="3">
    <source>
        <dbReference type="Pfam" id="PF01467"/>
    </source>
</evidence>
<comment type="caution">
    <text evidence="4">The sequence shown here is derived from an EMBL/GenBank/DDBJ whole genome shotgun (WGS) entry which is preliminary data.</text>
</comment>
<evidence type="ECO:0000256" key="1">
    <source>
        <dbReference type="ARBA" id="ARBA00022679"/>
    </source>
</evidence>
<reference evidence="4 5" key="1">
    <citation type="journal article" date="2016" name="Nat. Commun.">
        <title>Thousands of microbial genomes shed light on interconnected biogeochemical processes in an aquifer system.</title>
        <authorList>
            <person name="Anantharaman K."/>
            <person name="Brown C.T."/>
            <person name="Hug L.A."/>
            <person name="Sharon I."/>
            <person name="Castelle C.J."/>
            <person name="Probst A.J."/>
            <person name="Thomas B.C."/>
            <person name="Singh A."/>
            <person name="Wilkins M.J."/>
            <person name="Karaoz U."/>
            <person name="Brodie E.L."/>
            <person name="Williams K.H."/>
            <person name="Hubbard S.S."/>
            <person name="Banfield J.F."/>
        </authorList>
    </citation>
    <scope>NUCLEOTIDE SEQUENCE [LARGE SCALE GENOMIC DNA]</scope>
</reference>
<evidence type="ECO:0000313" key="5">
    <source>
        <dbReference type="Proteomes" id="UP000176834"/>
    </source>
</evidence>
<dbReference type="PANTHER" id="PTHR43793:SF1">
    <property type="entry name" value="FAD SYNTHASE"/>
    <property type="match status" value="1"/>
</dbReference>
<name>A0A1F8F3P2_9BACT</name>
<dbReference type="EMBL" id="MGJN01000001">
    <property type="protein sequence ID" value="OGN07752.1"/>
    <property type="molecule type" value="Genomic_DNA"/>
</dbReference>
<dbReference type="AlphaFoldDB" id="A0A1F8F3P2"/>
<keyword evidence="1" id="KW-0808">Transferase</keyword>
<keyword evidence="2" id="KW-0548">Nucleotidyltransferase</keyword>
<organism evidence="4 5">
    <name type="scientific">Candidatus Yanofskybacteria bacterium RIFCSPHIGHO2_02_FULL_38_22b</name>
    <dbReference type="NCBI Taxonomy" id="1802673"/>
    <lineage>
        <taxon>Bacteria</taxon>
        <taxon>Candidatus Yanofskyibacteriota</taxon>
    </lineage>
</organism>
<proteinExistence type="predicted"/>